<sequence length="100" mass="11691">MSQKQKAKNKAAAESSCRFAWSSHAWDDYLHWQKMDMRIVEEINGLLEEIARNPFTGTGKPEPLKGDLTGFWSRRITKADRLVYIVQDGIIYVMQCRQHY</sequence>
<comment type="similarity">
    <text evidence="1">Belongs to the YoeB family.</text>
</comment>
<keyword evidence="8" id="KW-1185">Reference proteome</keyword>
<accession>A0ABM8XG23</accession>
<comment type="caution">
    <text evidence="7">The sequence shown here is derived from an EMBL/GenBank/DDBJ whole genome shotgun (WGS) entry which is preliminary data.</text>
</comment>
<dbReference type="EMBL" id="CAJZAG010000008">
    <property type="protein sequence ID" value="CAG9179011.1"/>
    <property type="molecule type" value="Genomic_DNA"/>
</dbReference>
<dbReference type="SUPFAM" id="SSF143011">
    <property type="entry name" value="RelE-like"/>
    <property type="match status" value="1"/>
</dbReference>
<organism evidence="7 8">
    <name type="scientific">Cupriavidus pampae</name>
    <dbReference type="NCBI Taxonomy" id="659251"/>
    <lineage>
        <taxon>Bacteria</taxon>
        <taxon>Pseudomonadati</taxon>
        <taxon>Pseudomonadota</taxon>
        <taxon>Betaproteobacteria</taxon>
        <taxon>Burkholderiales</taxon>
        <taxon>Burkholderiaceae</taxon>
        <taxon>Cupriavidus</taxon>
    </lineage>
</organism>
<dbReference type="Pfam" id="PF06769">
    <property type="entry name" value="YoeB_toxin"/>
    <property type="match status" value="1"/>
</dbReference>
<evidence type="ECO:0000313" key="7">
    <source>
        <dbReference type="EMBL" id="CAG9179011.1"/>
    </source>
</evidence>
<name>A0ABM8XG23_9BURK</name>
<dbReference type="Proteomes" id="UP000706525">
    <property type="component" value="Unassembled WGS sequence"/>
</dbReference>
<evidence type="ECO:0000256" key="6">
    <source>
        <dbReference type="ARBA" id="ARBA00030388"/>
    </source>
</evidence>
<gene>
    <name evidence="7" type="primary">yoeB</name>
    <name evidence="7" type="ORF">LMG32289_04243</name>
</gene>
<dbReference type="PANTHER" id="PTHR38039:SF1">
    <property type="entry name" value="TOXIN YOEB"/>
    <property type="match status" value="1"/>
</dbReference>
<dbReference type="PANTHER" id="PTHR38039">
    <property type="entry name" value="TOXIN YOEB"/>
    <property type="match status" value="1"/>
</dbReference>
<evidence type="ECO:0000256" key="5">
    <source>
        <dbReference type="ARBA" id="ARBA00022801"/>
    </source>
</evidence>
<reference evidence="7 8" key="1">
    <citation type="submission" date="2021-08" db="EMBL/GenBank/DDBJ databases">
        <authorList>
            <person name="Peeters C."/>
        </authorList>
    </citation>
    <scope>NUCLEOTIDE SEQUENCE [LARGE SCALE GENOMIC DNA]</scope>
    <source>
        <strain evidence="7 8">LMG 32289</strain>
    </source>
</reference>
<keyword evidence="5 7" id="KW-0378">Hydrolase</keyword>
<evidence type="ECO:0000256" key="4">
    <source>
        <dbReference type="ARBA" id="ARBA00022759"/>
    </source>
</evidence>
<keyword evidence="4" id="KW-0255">Endonuclease</keyword>
<dbReference type="RefSeq" id="WP_223991792.1">
    <property type="nucleotide sequence ID" value="NZ_CAJZAG010000008.1"/>
</dbReference>
<evidence type="ECO:0000313" key="8">
    <source>
        <dbReference type="Proteomes" id="UP000706525"/>
    </source>
</evidence>
<proteinExistence type="inferred from homology"/>
<dbReference type="InterPro" id="IPR009614">
    <property type="entry name" value="YoeB_toxin"/>
</dbReference>
<evidence type="ECO:0000256" key="2">
    <source>
        <dbReference type="ARBA" id="ARBA00022649"/>
    </source>
</evidence>
<keyword evidence="3" id="KW-0540">Nuclease</keyword>
<keyword evidence="2" id="KW-1277">Toxin-antitoxin system</keyword>
<dbReference type="GO" id="GO:0016787">
    <property type="term" value="F:hydrolase activity"/>
    <property type="evidence" value="ECO:0007669"/>
    <property type="project" value="UniProtKB-KW"/>
</dbReference>
<evidence type="ECO:0000256" key="3">
    <source>
        <dbReference type="ARBA" id="ARBA00022722"/>
    </source>
</evidence>
<dbReference type="Gene3D" id="3.30.2310.20">
    <property type="entry name" value="RelE-like"/>
    <property type="match status" value="1"/>
</dbReference>
<dbReference type="NCBIfam" id="TIGR02116">
    <property type="entry name" value="toxin_Txe_YoeB"/>
    <property type="match status" value="1"/>
</dbReference>
<evidence type="ECO:0000256" key="1">
    <source>
        <dbReference type="ARBA" id="ARBA00008172"/>
    </source>
</evidence>
<protein>
    <recommendedName>
        <fullName evidence="6">Putative mRNA interferase YoeB</fullName>
    </recommendedName>
</protein>
<dbReference type="InterPro" id="IPR035093">
    <property type="entry name" value="RelE/ParE_toxin_dom_sf"/>
</dbReference>